<comment type="caution">
    <text evidence="2">The sequence shown here is derived from an EMBL/GenBank/DDBJ whole genome shotgun (WGS) entry which is preliminary data.</text>
</comment>
<dbReference type="AlphaFoldDB" id="A0A9P1DDJ0"/>
<dbReference type="OrthoDB" id="416115at2759"/>
<name>A0A9P1DDJ0_9DINO</name>
<dbReference type="EMBL" id="CAMXCT020004168">
    <property type="protein sequence ID" value="CAL1161348.1"/>
    <property type="molecule type" value="Genomic_DNA"/>
</dbReference>
<dbReference type="SUPFAM" id="SSF47473">
    <property type="entry name" value="EF-hand"/>
    <property type="match status" value="2"/>
</dbReference>
<feature type="compositionally biased region" description="Basic and acidic residues" evidence="1">
    <location>
        <begin position="63"/>
        <end position="78"/>
    </location>
</feature>
<dbReference type="EMBL" id="CAMXCT030004168">
    <property type="protein sequence ID" value="CAL4795285.1"/>
    <property type="molecule type" value="Genomic_DNA"/>
</dbReference>
<evidence type="ECO:0000313" key="4">
    <source>
        <dbReference type="Proteomes" id="UP001152797"/>
    </source>
</evidence>
<feature type="region of interest" description="Disordered" evidence="1">
    <location>
        <begin position="56"/>
        <end position="82"/>
    </location>
</feature>
<evidence type="ECO:0000256" key="1">
    <source>
        <dbReference type="SAM" id="MobiDB-lite"/>
    </source>
</evidence>
<evidence type="ECO:0008006" key="5">
    <source>
        <dbReference type="Google" id="ProtNLM"/>
    </source>
</evidence>
<dbReference type="Proteomes" id="UP001152797">
    <property type="component" value="Unassembled WGS sequence"/>
</dbReference>
<accession>A0A9P1DDJ0</accession>
<organism evidence="2">
    <name type="scientific">Cladocopium goreaui</name>
    <dbReference type="NCBI Taxonomy" id="2562237"/>
    <lineage>
        <taxon>Eukaryota</taxon>
        <taxon>Sar</taxon>
        <taxon>Alveolata</taxon>
        <taxon>Dinophyceae</taxon>
        <taxon>Suessiales</taxon>
        <taxon>Symbiodiniaceae</taxon>
        <taxon>Cladocopium</taxon>
    </lineage>
</organism>
<dbReference type="EMBL" id="CAMXCT010004168">
    <property type="protein sequence ID" value="CAI4007973.1"/>
    <property type="molecule type" value="Genomic_DNA"/>
</dbReference>
<feature type="region of interest" description="Disordered" evidence="1">
    <location>
        <begin position="1"/>
        <end position="23"/>
    </location>
</feature>
<sequence length="996" mass="111981">MLQWPSTPSVPKRRGEEKESIGHLACPTLLPYESLRPPPIRRWTLEVPKHALSGRTVLEPIETSEKSEKSEKVSRSESRTQTLEAYLPGRTRSGRSSRVSLPPLDFDGELEESRRIKGCRGASEYLARQDRSGLSAYEKFCVKEAFLRFKSSGADINCSDLFDILSHLGYLGITDETAAMLAKEVSRFSTLDFKELLKVVESAGPWEREHLRTAFERYAASYSVKDSSDAKEPDRNVQLGDGERTCKNGSFDPGRAGRAGRAGQGRFLHAAHLPFLLHAVGMTSEWQAIRETLVQALDLDFPQQPRLERDRDDAEIEERMLFSFEQVNLILATHRAAQCSSVPLLECAETLFCSVAKTVNRRLEVNIHKVPELLRRLHEYDVSESINEICRPLRSSRLPIHGDSDVSDASGDEAEEVKKPHDTMAFNEFLIWMRRVRCLELGKSWQSYQKVATETFGYVDPTELSTLVSDLSPLPELQEESFRELGLERTAPLSFDVLVCLKRHCSLMKDLSMEEARYFNGVFDHFQSEDHAGFVKREDCLCIFRSMGFGLNSDEIYSLLLDAKAAGHRLLSLSDFLNMMRACRSRQRGMIRTAYEMNAQDMGFSDMSDFETGSALTMSDDEDYANELIFSRRQSNDCSRAAFRRRSTIKQEATSKQVQGEGLLVPQGCLEALGSVGWSMEEDALDQGLARIGLQNQRLLSLDDFSSLVKLLREEEAAQKQRRAGWTVSEANDILCLFEAHGGSQDSVLGEGALEHLLWELDVKQGFEDLKQLLDKARLQSGVELGGAPEVTLSTLMHLLRFISQKGLRNAFGRESEAFHVEGCTEADVATYRQLFRQIKSQSGEQSEHDGPPSLVRRSESGLRVPFPPGAKPGMHKIPSKCGQGLRKDYPVLLKKVKSALGVPSSIPQVSCGAVMKFLRKLSQRCDERLTPLQQADLWKKIQDFSVSSTNRDFMDFASFVQTIGWVRRTDFANIRQESDKVGSFLALAESILSAK</sequence>
<dbReference type="InterPro" id="IPR011992">
    <property type="entry name" value="EF-hand-dom_pair"/>
</dbReference>
<feature type="region of interest" description="Disordered" evidence="1">
    <location>
        <begin position="841"/>
        <end position="883"/>
    </location>
</feature>
<feature type="compositionally biased region" description="Basic and acidic residues" evidence="1">
    <location>
        <begin position="226"/>
        <end position="246"/>
    </location>
</feature>
<proteinExistence type="predicted"/>
<gene>
    <name evidence="2" type="ORF">C1SCF055_LOCUS33467</name>
</gene>
<keyword evidence="4" id="KW-1185">Reference proteome</keyword>
<dbReference type="Gene3D" id="1.10.238.10">
    <property type="entry name" value="EF-hand"/>
    <property type="match status" value="1"/>
</dbReference>
<reference evidence="2" key="1">
    <citation type="submission" date="2022-10" db="EMBL/GenBank/DDBJ databases">
        <authorList>
            <person name="Chen Y."/>
            <person name="Dougan E. K."/>
            <person name="Chan C."/>
            <person name="Rhodes N."/>
            <person name="Thang M."/>
        </authorList>
    </citation>
    <scope>NUCLEOTIDE SEQUENCE</scope>
</reference>
<reference evidence="3 4" key="2">
    <citation type="submission" date="2024-05" db="EMBL/GenBank/DDBJ databases">
        <authorList>
            <person name="Chen Y."/>
            <person name="Shah S."/>
            <person name="Dougan E. K."/>
            <person name="Thang M."/>
            <person name="Chan C."/>
        </authorList>
    </citation>
    <scope>NUCLEOTIDE SEQUENCE [LARGE SCALE GENOMIC DNA]</scope>
</reference>
<evidence type="ECO:0000313" key="3">
    <source>
        <dbReference type="EMBL" id="CAL4795285.1"/>
    </source>
</evidence>
<protein>
    <recommendedName>
        <fullName evidence="5">EF-hand domain-containing protein</fullName>
    </recommendedName>
</protein>
<evidence type="ECO:0000313" key="2">
    <source>
        <dbReference type="EMBL" id="CAI4007973.1"/>
    </source>
</evidence>
<feature type="region of interest" description="Disordered" evidence="1">
    <location>
        <begin position="226"/>
        <end position="260"/>
    </location>
</feature>
<feature type="compositionally biased region" description="Basic and acidic residues" evidence="1">
    <location>
        <begin position="846"/>
        <end position="861"/>
    </location>
</feature>